<dbReference type="EMBL" id="CM032191">
    <property type="protein sequence ID" value="KAG7085986.1"/>
    <property type="molecule type" value="Genomic_DNA"/>
</dbReference>
<accession>A0A9P7RMN7</accession>
<dbReference type="Proteomes" id="UP001049176">
    <property type="component" value="Chromosome 11"/>
</dbReference>
<sequence length="131" mass="14406">MSPVSPTATNKVKVTPDSSTYSLAFGYLVVLSRPASHSSSTSGLSRAHISLSGPTSYNPRIRKYTSIDLTPLESAYARVQDYNSCRTRDAWRPELLQHNVPFTELRHVVWEATPLMGFPSSGTTHGLPKLT</sequence>
<comment type="caution">
    <text evidence="1">The sequence shown here is derived from an EMBL/GenBank/DDBJ whole genome shotgun (WGS) entry which is preliminary data.</text>
</comment>
<keyword evidence="2" id="KW-1185">Reference proteome</keyword>
<dbReference type="RefSeq" id="XP_043002457.1">
    <property type="nucleotide sequence ID" value="XM_043160500.1"/>
</dbReference>
<reference evidence="1" key="1">
    <citation type="journal article" date="2021" name="Genome Biol. Evol.">
        <title>The assembled and annotated genome of the fairy-ring fungus Marasmius oreades.</title>
        <authorList>
            <person name="Hiltunen M."/>
            <person name="Ament-Velasquez S.L."/>
            <person name="Johannesson H."/>
        </authorList>
    </citation>
    <scope>NUCLEOTIDE SEQUENCE</scope>
    <source>
        <strain evidence="1">03SP1</strain>
    </source>
</reference>
<proteinExistence type="predicted"/>
<dbReference type="AlphaFoldDB" id="A0A9P7RMN7"/>
<dbReference type="GeneID" id="66072585"/>
<name>A0A9P7RMN7_9AGAR</name>
<protein>
    <submittedName>
        <fullName evidence="1">Uncharacterized protein</fullName>
    </submittedName>
</protein>
<organism evidence="1 2">
    <name type="scientific">Marasmius oreades</name>
    <name type="common">fairy-ring Marasmius</name>
    <dbReference type="NCBI Taxonomy" id="181124"/>
    <lineage>
        <taxon>Eukaryota</taxon>
        <taxon>Fungi</taxon>
        <taxon>Dikarya</taxon>
        <taxon>Basidiomycota</taxon>
        <taxon>Agaricomycotina</taxon>
        <taxon>Agaricomycetes</taxon>
        <taxon>Agaricomycetidae</taxon>
        <taxon>Agaricales</taxon>
        <taxon>Marasmiineae</taxon>
        <taxon>Marasmiaceae</taxon>
        <taxon>Marasmius</taxon>
    </lineage>
</organism>
<evidence type="ECO:0000313" key="2">
    <source>
        <dbReference type="Proteomes" id="UP001049176"/>
    </source>
</evidence>
<evidence type="ECO:0000313" key="1">
    <source>
        <dbReference type="EMBL" id="KAG7085986.1"/>
    </source>
</evidence>
<gene>
    <name evidence="1" type="ORF">E1B28_003509</name>
</gene>
<dbReference type="KEGG" id="more:E1B28_003509"/>